<evidence type="ECO:0000313" key="3">
    <source>
        <dbReference type="Proteomes" id="UP000607197"/>
    </source>
</evidence>
<dbReference type="EMBL" id="BMPG01000001">
    <property type="protein sequence ID" value="GGL55968.1"/>
    <property type="molecule type" value="Genomic_DNA"/>
</dbReference>
<gene>
    <name evidence="2" type="ORF">GCM10009039_12700</name>
</gene>
<evidence type="ECO:0000313" key="2">
    <source>
        <dbReference type="EMBL" id="GGL55968.1"/>
    </source>
</evidence>
<keyword evidence="3" id="KW-1185">Reference proteome</keyword>
<dbReference type="OrthoDB" id="132546at2157"/>
<name>A0A830FAS4_9EURY</name>
<dbReference type="SUPFAM" id="SSF53756">
    <property type="entry name" value="UDP-Glycosyltransferase/glycogen phosphorylase"/>
    <property type="match status" value="1"/>
</dbReference>
<reference evidence="2" key="2">
    <citation type="submission" date="2020-09" db="EMBL/GenBank/DDBJ databases">
        <authorList>
            <person name="Sun Q."/>
            <person name="Ohkuma M."/>
        </authorList>
    </citation>
    <scope>NUCLEOTIDE SEQUENCE</scope>
    <source>
        <strain evidence="2">JCM 19596</strain>
    </source>
</reference>
<dbReference type="Pfam" id="PF13692">
    <property type="entry name" value="Glyco_trans_1_4"/>
    <property type="match status" value="1"/>
</dbReference>
<accession>A0A830FAS4</accession>
<dbReference type="Proteomes" id="UP000607197">
    <property type="component" value="Unassembled WGS sequence"/>
</dbReference>
<sequence length="388" mass="42020">MTGDDRVDLWLFVTALSVGGAEKTLVDLANDLDRERYDVTVWTIFEQNPLADRLDDHVTLRTLGVEGVTSADHAFAVEGAADPLDYARAPVRFVRAARRDRPDVIQSFLPSDNILARAAGVACPDTVVITGVRLVPTGEDDIRQAIDNWSSRFADHVVSNSAAGARFVRDYGVPEERVSVIHNGRDLSRFERDAPEGLRDGLGLPADAPVVGTVGRLIDRKGHDELLDAWVTVRDEVPDAHLLVVGDGPRRAALEARASDRGVADCVHFTGLRDDVPDLLAAMDAFAFPSHYEGLPGALLEAMAAGLPCVATPVDGNSELLTAYETGLFVGVDEPDELAWALVRVLQNDAFATDLGDAAAARARHTFSLDRMTTAFESLYERLLADSR</sequence>
<dbReference type="InterPro" id="IPR028098">
    <property type="entry name" value="Glyco_trans_4-like_N"/>
</dbReference>
<reference evidence="2" key="1">
    <citation type="journal article" date="2014" name="Int. J. Syst. Evol. Microbiol.">
        <title>Complete genome sequence of Corynebacterium casei LMG S-19264T (=DSM 44701T), isolated from a smear-ripened cheese.</title>
        <authorList>
            <consortium name="US DOE Joint Genome Institute (JGI-PGF)"/>
            <person name="Walter F."/>
            <person name="Albersmeier A."/>
            <person name="Kalinowski J."/>
            <person name="Ruckert C."/>
        </authorList>
    </citation>
    <scope>NUCLEOTIDE SEQUENCE</scope>
    <source>
        <strain evidence="2">JCM 19596</strain>
    </source>
</reference>
<dbReference type="Gene3D" id="3.40.50.2000">
    <property type="entry name" value="Glycogen Phosphorylase B"/>
    <property type="match status" value="2"/>
</dbReference>
<proteinExistence type="predicted"/>
<evidence type="ECO:0000259" key="1">
    <source>
        <dbReference type="Pfam" id="PF13439"/>
    </source>
</evidence>
<dbReference type="Pfam" id="PF13439">
    <property type="entry name" value="Glyco_transf_4"/>
    <property type="match status" value="1"/>
</dbReference>
<dbReference type="PANTHER" id="PTHR12526">
    <property type="entry name" value="GLYCOSYLTRANSFERASE"/>
    <property type="match status" value="1"/>
</dbReference>
<dbReference type="RefSeq" id="WP_188976972.1">
    <property type="nucleotide sequence ID" value="NZ_BMPG01000001.1"/>
</dbReference>
<dbReference type="AlphaFoldDB" id="A0A830FAS4"/>
<protein>
    <recommendedName>
        <fullName evidence="1">Glycosyltransferase subfamily 4-like N-terminal domain-containing protein</fullName>
    </recommendedName>
</protein>
<organism evidence="2 3">
    <name type="scientific">Halocalculus aciditolerans</name>
    <dbReference type="NCBI Taxonomy" id="1383812"/>
    <lineage>
        <taxon>Archaea</taxon>
        <taxon>Methanobacteriati</taxon>
        <taxon>Methanobacteriota</taxon>
        <taxon>Stenosarchaea group</taxon>
        <taxon>Halobacteria</taxon>
        <taxon>Halobacteriales</taxon>
        <taxon>Halobacteriaceae</taxon>
        <taxon>Halocalculus</taxon>
    </lineage>
</organism>
<comment type="caution">
    <text evidence="2">The sequence shown here is derived from an EMBL/GenBank/DDBJ whole genome shotgun (WGS) entry which is preliminary data.</text>
</comment>
<dbReference type="PANTHER" id="PTHR12526:SF630">
    <property type="entry name" value="GLYCOSYLTRANSFERASE"/>
    <property type="match status" value="1"/>
</dbReference>
<feature type="domain" description="Glycosyltransferase subfamily 4-like N-terminal" evidence="1">
    <location>
        <begin position="18"/>
        <end position="189"/>
    </location>
</feature>